<gene>
    <name evidence="2" type="ORF">MSP8886_00455</name>
</gene>
<dbReference type="InterPro" id="IPR018640">
    <property type="entry name" value="DUF2063"/>
</dbReference>
<dbReference type="AlphaFoldDB" id="A0A1A8T3J6"/>
<evidence type="ECO:0000259" key="1">
    <source>
        <dbReference type="Pfam" id="PF09836"/>
    </source>
</evidence>
<protein>
    <recommendedName>
        <fullName evidence="1">Putative DNA-binding domain-containing protein</fullName>
    </recommendedName>
</protein>
<dbReference type="Gene3D" id="1.10.150.690">
    <property type="entry name" value="DUF2063"/>
    <property type="match status" value="1"/>
</dbReference>
<accession>A0A1A8T3J6</accession>
<dbReference type="Pfam" id="PF09836">
    <property type="entry name" value="DUF2063"/>
    <property type="match status" value="1"/>
</dbReference>
<dbReference type="OrthoDB" id="4146344at2"/>
<reference evidence="2 3" key="1">
    <citation type="submission" date="2016-06" db="EMBL/GenBank/DDBJ databases">
        <authorList>
            <person name="Kjaerup R.B."/>
            <person name="Dalgaard T.S."/>
            <person name="Juul-Madsen H.R."/>
        </authorList>
    </citation>
    <scope>NUCLEOTIDE SEQUENCE [LARGE SCALE GENOMIC DNA]</scope>
    <source>
        <strain evidence="2 3">CECT 8886</strain>
    </source>
</reference>
<evidence type="ECO:0000313" key="2">
    <source>
        <dbReference type="EMBL" id="SBS25981.1"/>
    </source>
</evidence>
<dbReference type="STRING" id="1792290.MSP8886_00455"/>
<evidence type="ECO:0000313" key="3">
    <source>
        <dbReference type="Proteomes" id="UP000092544"/>
    </source>
</evidence>
<organism evidence="2 3">
    <name type="scientific">Marinomonas spartinae</name>
    <dbReference type="NCBI Taxonomy" id="1792290"/>
    <lineage>
        <taxon>Bacteria</taxon>
        <taxon>Pseudomonadati</taxon>
        <taxon>Pseudomonadota</taxon>
        <taxon>Gammaproteobacteria</taxon>
        <taxon>Oceanospirillales</taxon>
        <taxon>Oceanospirillaceae</taxon>
        <taxon>Marinomonas</taxon>
    </lineage>
</organism>
<name>A0A1A8T3J6_9GAMM</name>
<feature type="domain" description="Putative DNA-binding" evidence="1">
    <location>
        <begin position="4"/>
        <end position="92"/>
    </location>
</feature>
<keyword evidence="3" id="KW-1185">Reference proteome</keyword>
<dbReference type="RefSeq" id="WP_067012254.1">
    <property type="nucleotide sequence ID" value="NZ_FLOB01000001.1"/>
</dbReference>
<sequence>MNSHFKSALFSQDASFYNEIKADSLAEKETRLNIYRNNVFVSLIEALSDIFPVTHSIVGDDFFRAMARTYIVEHPPSSPILREYGQSFADFIRGFEAANSLPFLADLAALERNLLTLTHEREQDTLTREEVATVFAKVEDPSTLYINLPSSTQLFASPFAIGSLYHAHQSDGKLRLDEVDIYESEYLLICKSFLYAQLHVIRFSEACFLKNLLQHKSLEEAIPDEADFDLGNMLAKLIEWQLISRISNQPPAIYQQEK</sequence>
<dbReference type="InterPro" id="IPR044922">
    <property type="entry name" value="DUF2063_N_sf"/>
</dbReference>
<dbReference type="EMBL" id="FLOB01000001">
    <property type="protein sequence ID" value="SBS25981.1"/>
    <property type="molecule type" value="Genomic_DNA"/>
</dbReference>
<proteinExistence type="predicted"/>
<dbReference type="Proteomes" id="UP000092544">
    <property type="component" value="Unassembled WGS sequence"/>
</dbReference>